<name>A0A2P2PL38_RHIMU</name>
<dbReference type="EMBL" id="GGEC01074990">
    <property type="protein sequence ID" value="MBX55474.1"/>
    <property type="molecule type" value="Transcribed_RNA"/>
</dbReference>
<sequence>MTGPVLKTLLLTEIVDANTNYNFAHHVAYHQTNVVRTICQLKALKKGSMLWIKVYSKTKRGNKNWLHQFSHHKIDP</sequence>
<proteinExistence type="predicted"/>
<organism evidence="1">
    <name type="scientific">Rhizophora mucronata</name>
    <name type="common">Asiatic mangrove</name>
    <dbReference type="NCBI Taxonomy" id="61149"/>
    <lineage>
        <taxon>Eukaryota</taxon>
        <taxon>Viridiplantae</taxon>
        <taxon>Streptophyta</taxon>
        <taxon>Embryophyta</taxon>
        <taxon>Tracheophyta</taxon>
        <taxon>Spermatophyta</taxon>
        <taxon>Magnoliopsida</taxon>
        <taxon>eudicotyledons</taxon>
        <taxon>Gunneridae</taxon>
        <taxon>Pentapetalae</taxon>
        <taxon>rosids</taxon>
        <taxon>fabids</taxon>
        <taxon>Malpighiales</taxon>
        <taxon>Rhizophoraceae</taxon>
        <taxon>Rhizophora</taxon>
    </lineage>
</organism>
<reference evidence="1" key="1">
    <citation type="submission" date="2018-02" db="EMBL/GenBank/DDBJ databases">
        <title>Rhizophora mucronata_Transcriptome.</title>
        <authorList>
            <person name="Meera S.P."/>
            <person name="Sreeshan A."/>
            <person name="Augustine A."/>
        </authorList>
    </citation>
    <scope>NUCLEOTIDE SEQUENCE</scope>
    <source>
        <tissue evidence="1">Leaf</tissue>
    </source>
</reference>
<dbReference type="AlphaFoldDB" id="A0A2P2PL38"/>
<accession>A0A2P2PL38</accession>
<evidence type="ECO:0000313" key="1">
    <source>
        <dbReference type="EMBL" id="MBX55474.1"/>
    </source>
</evidence>
<protein>
    <submittedName>
        <fullName evidence="1">Uncharacterized protein</fullName>
    </submittedName>
</protein>